<keyword evidence="3" id="KW-1185">Reference proteome</keyword>
<proteinExistence type="predicted"/>
<dbReference type="Proteomes" id="UP000179145">
    <property type="component" value="Chromosome"/>
</dbReference>
<dbReference type="STRING" id="153496.A0U89_05800"/>
<gene>
    <name evidence="2" type="ORF">A0U89_05800</name>
</gene>
<evidence type="ECO:0000313" key="3">
    <source>
        <dbReference type="Proteomes" id="UP000179145"/>
    </source>
</evidence>
<dbReference type="EMBL" id="CP014674">
    <property type="protein sequence ID" value="AOX18153.1"/>
    <property type="molecule type" value="Genomic_DNA"/>
</dbReference>
<evidence type="ECO:0000313" key="2">
    <source>
        <dbReference type="EMBL" id="AOX18153.1"/>
    </source>
</evidence>
<reference evidence="2 3" key="1">
    <citation type="journal article" date="2016" name="Microb. Cell Fact.">
        <title>Dissection of exopolysaccharide biosynthesis in Kozakia baliensis.</title>
        <authorList>
            <person name="Brandt J.U."/>
            <person name="Jakob F."/>
            <person name="Behr J."/>
            <person name="Geissler A.J."/>
            <person name="Vogel R.F."/>
        </authorList>
    </citation>
    <scope>NUCLEOTIDE SEQUENCE [LARGE SCALE GENOMIC DNA]</scope>
    <source>
        <strain evidence="2 3">DSM 14400</strain>
    </source>
</reference>
<organism evidence="2 3">
    <name type="scientific">Kozakia baliensis</name>
    <dbReference type="NCBI Taxonomy" id="153496"/>
    <lineage>
        <taxon>Bacteria</taxon>
        <taxon>Pseudomonadati</taxon>
        <taxon>Pseudomonadota</taxon>
        <taxon>Alphaproteobacteria</taxon>
        <taxon>Acetobacterales</taxon>
        <taxon>Acetobacteraceae</taxon>
        <taxon>Kozakia</taxon>
    </lineage>
</organism>
<evidence type="ECO:0000256" key="1">
    <source>
        <dbReference type="SAM" id="MobiDB-lite"/>
    </source>
</evidence>
<protein>
    <submittedName>
        <fullName evidence="2">Uncharacterized protein</fullName>
    </submittedName>
</protein>
<dbReference type="OrthoDB" id="7276832at2"/>
<name>A0A1D8UWX4_9PROT</name>
<dbReference type="KEGG" id="kba:A0U89_05800"/>
<dbReference type="AlphaFoldDB" id="A0A1D8UWX4"/>
<feature type="compositionally biased region" description="Basic and acidic residues" evidence="1">
    <location>
        <begin position="10"/>
        <end position="20"/>
    </location>
</feature>
<sequence length="102" mass="11397">MAVFPAIAHAQDDEGEKKKPNMHELARVSSLPKAHADFSQFRYRPAGDKVIEQPEAQRILFRTPGGVPDGYAERHGNAVIYHDRTGRVVRVQSLDDENTGTE</sequence>
<feature type="region of interest" description="Disordered" evidence="1">
    <location>
        <begin position="1"/>
        <end position="20"/>
    </location>
</feature>
<dbReference type="RefSeq" id="WP_029604207.1">
    <property type="nucleotide sequence ID" value="NZ_CP014681.1"/>
</dbReference>
<accession>A0A1D8UWX4</accession>